<feature type="transmembrane region" description="Helical" evidence="2">
    <location>
        <begin position="59"/>
        <end position="80"/>
    </location>
</feature>
<evidence type="ECO:0000313" key="3">
    <source>
        <dbReference type="EMBL" id="TYK49214.1"/>
    </source>
</evidence>
<sequence length="371" mass="40815">MAVPPADRGTTDDQKGGDGAARPRPLSLRPSRRPLVWAVPLLVLAAVVEVRIFGEFRLFLLGNALIVGLVLLAAMVLKLLRGRTDADAGGVRNRLVGRTRRLVWSEIDEMTVTPTLFGRVVTVRGHAVRRTMLAAPREGLLARDPAFDETLRTMRALAAPRELRLTDNVHRSARVTYWVMIAVFLGAGTFLWRPWLETWWPGVDEAVELPRACAVADAATARLVLPAAGRPESDGRDWTYSASSDCRYRDADGRTLSLELELKRRTGSSSGTEEIGDEYARARQFEADSARQFSARPKEWAVTTGDVAGLGDEAWRSVVVDRSDGAAAVRLVVRRGNVLIQVRYDANRPADRSVSVATALARSAISRIEIR</sequence>
<evidence type="ECO:0000313" key="4">
    <source>
        <dbReference type="Proteomes" id="UP000323505"/>
    </source>
</evidence>
<dbReference type="EMBL" id="VSRQ01000003">
    <property type="protein sequence ID" value="TYK49214.1"/>
    <property type="molecule type" value="Genomic_DNA"/>
</dbReference>
<keyword evidence="2" id="KW-1133">Transmembrane helix</keyword>
<evidence type="ECO:0000256" key="1">
    <source>
        <dbReference type="SAM" id="MobiDB-lite"/>
    </source>
</evidence>
<keyword evidence="2" id="KW-0472">Membrane</keyword>
<dbReference type="RefSeq" id="WP_148759753.1">
    <property type="nucleotide sequence ID" value="NZ_VSRQ01000003.1"/>
</dbReference>
<organism evidence="3 4">
    <name type="scientific">Actinomadura decatromicini</name>
    <dbReference type="NCBI Taxonomy" id="2604572"/>
    <lineage>
        <taxon>Bacteria</taxon>
        <taxon>Bacillati</taxon>
        <taxon>Actinomycetota</taxon>
        <taxon>Actinomycetes</taxon>
        <taxon>Streptosporangiales</taxon>
        <taxon>Thermomonosporaceae</taxon>
        <taxon>Actinomadura</taxon>
    </lineage>
</organism>
<dbReference type="AlphaFoldDB" id="A0A5D3FM50"/>
<feature type="region of interest" description="Disordered" evidence="1">
    <location>
        <begin position="1"/>
        <end position="26"/>
    </location>
</feature>
<reference evidence="3 4" key="1">
    <citation type="submission" date="2019-08" db="EMBL/GenBank/DDBJ databases">
        <title>Actinomadura sp. nov. CYP1-5 isolated from mountain soil.</title>
        <authorList>
            <person name="Songsumanus A."/>
            <person name="Kuncharoen N."/>
            <person name="Kudo T."/>
            <person name="Yuki M."/>
            <person name="Igarashi Y."/>
            <person name="Tanasupawat S."/>
        </authorList>
    </citation>
    <scope>NUCLEOTIDE SEQUENCE [LARGE SCALE GENOMIC DNA]</scope>
    <source>
        <strain evidence="3 4">CYP1-5</strain>
    </source>
</reference>
<gene>
    <name evidence="3" type="ORF">FXF68_15545</name>
</gene>
<keyword evidence="4" id="KW-1185">Reference proteome</keyword>
<name>A0A5D3FM50_9ACTN</name>
<feature type="transmembrane region" description="Helical" evidence="2">
    <location>
        <begin position="34"/>
        <end position="53"/>
    </location>
</feature>
<dbReference type="Proteomes" id="UP000323505">
    <property type="component" value="Unassembled WGS sequence"/>
</dbReference>
<protein>
    <submittedName>
        <fullName evidence="3">Uncharacterized protein</fullName>
    </submittedName>
</protein>
<proteinExistence type="predicted"/>
<keyword evidence="2" id="KW-0812">Transmembrane</keyword>
<comment type="caution">
    <text evidence="3">The sequence shown here is derived from an EMBL/GenBank/DDBJ whole genome shotgun (WGS) entry which is preliminary data.</text>
</comment>
<feature type="transmembrane region" description="Helical" evidence="2">
    <location>
        <begin position="175"/>
        <end position="195"/>
    </location>
</feature>
<accession>A0A5D3FM50</accession>
<evidence type="ECO:0000256" key="2">
    <source>
        <dbReference type="SAM" id="Phobius"/>
    </source>
</evidence>